<dbReference type="AlphaFoldDB" id="A0A914W2Q1"/>
<reference evidence="3" key="1">
    <citation type="submission" date="2022-11" db="UniProtKB">
        <authorList>
            <consortium name="WormBaseParasite"/>
        </authorList>
    </citation>
    <scope>IDENTIFICATION</scope>
</reference>
<protein>
    <submittedName>
        <fullName evidence="3">Uncharacterized protein</fullName>
    </submittedName>
</protein>
<organism evidence="2 3">
    <name type="scientific">Plectus sambesii</name>
    <dbReference type="NCBI Taxonomy" id="2011161"/>
    <lineage>
        <taxon>Eukaryota</taxon>
        <taxon>Metazoa</taxon>
        <taxon>Ecdysozoa</taxon>
        <taxon>Nematoda</taxon>
        <taxon>Chromadorea</taxon>
        <taxon>Plectida</taxon>
        <taxon>Plectina</taxon>
        <taxon>Plectoidea</taxon>
        <taxon>Plectidae</taxon>
        <taxon>Plectus</taxon>
    </lineage>
</organism>
<evidence type="ECO:0000256" key="1">
    <source>
        <dbReference type="SAM" id="SignalP"/>
    </source>
</evidence>
<feature type="chain" id="PRO_5037686720" evidence="1">
    <location>
        <begin position="21"/>
        <end position="136"/>
    </location>
</feature>
<evidence type="ECO:0000313" key="2">
    <source>
        <dbReference type="Proteomes" id="UP000887566"/>
    </source>
</evidence>
<feature type="signal peptide" evidence="1">
    <location>
        <begin position="1"/>
        <end position="20"/>
    </location>
</feature>
<evidence type="ECO:0000313" key="3">
    <source>
        <dbReference type="WBParaSite" id="PSAMB.scaffold309size57607.g4430.t1"/>
    </source>
</evidence>
<keyword evidence="1" id="KW-0732">Signal</keyword>
<name>A0A914W2Q1_9BILA</name>
<sequence>MKAFIFVATVIAVHFAVASTEPVNNAVVGQWAEVGEREWTLGNDEPLPQPESRYKLSFDDHDNDDFNEVFWTNCKRRGWEICSERGRDSCWEEHGCQRGGKRRCRWVDCDRDFRECRRHRSDDRVCFNRHCKKRCF</sequence>
<proteinExistence type="predicted"/>
<dbReference type="WBParaSite" id="PSAMB.scaffold309size57607.g4430.t1">
    <property type="protein sequence ID" value="PSAMB.scaffold309size57607.g4430.t1"/>
    <property type="gene ID" value="PSAMB.scaffold309size57607.g4430"/>
</dbReference>
<accession>A0A914W2Q1</accession>
<keyword evidence="2" id="KW-1185">Reference proteome</keyword>
<dbReference type="Proteomes" id="UP000887566">
    <property type="component" value="Unplaced"/>
</dbReference>